<evidence type="ECO:0000313" key="2">
    <source>
        <dbReference type="EMBL" id="GFD06846.1"/>
    </source>
</evidence>
<accession>A0A699TD14</accession>
<evidence type="ECO:0000256" key="1">
    <source>
        <dbReference type="SAM" id="MobiDB-lite"/>
    </source>
</evidence>
<sequence>KKLTKKVKKEESDEDSIPKKGKKKEKKMTPKEAAHEEYLSSFPSFHARTTPSSLFSAIKNSRVDILRFLMDIGFSSLHNISINHLPSKLGWFAVSKFKSYTLIFDSELKKLRVNDIAQKLIAAQEIDFLFKVNFLTLFTNTMGKADGLKGQIWLDVVRRLREDSVISDTDWCGYIYDCLRDSKLPGGTNHYLGPL</sequence>
<organism evidence="2">
    <name type="scientific">Tanacetum cinerariifolium</name>
    <name type="common">Dalmatian daisy</name>
    <name type="synonym">Chrysanthemum cinerariifolium</name>
    <dbReference type="NCBI Taxonomy" id="118510"/>
    <lineage>
        <taxon>Eukaryota</taxon>
        <taxon>Viridiplantae</taxon>
        <taxon>Streptophyta</taxon>
        <taxon>Embryophyta</taxon>
        <taxon>Tracheophyta</taxon>
        <taxon>Spermatophyta</taxon>
        <taxon>Magnoliopsida</taxon>
        <taxon>eudicotyledons</taxon>
        <taxon>Gunneridae</taxon>
        <taxon>Pentapetalae</taxon>
        <taxon>asterids</taxon>
        <taxon>campanulids</taxon>
        <taxon>Asterales</taxon>
        <taxon>Asteraceae</taxon>
        <taxon>Asteroideae</taxon>
        <taxon>Anthemideae</taxon>
        <taxon>Anthemidinae</taxon>
        <taxon>Tanacetum</taxon>
    </lineage>
</organism>
<dbReference type="PANTHER" id="PTHR34835">
    <property type="entry name" value="OS07G0283600 PROTEIN-RELATED"/>
    <property type="match status" value="1"/>
</dbReference>
<reference evidence="2" key="1">
    <citation type="journal article" date="2019" name="Sci. Rep.">
        <title>Draft genome of Tanacetum cinerariifolium, the natural source of mosquito coil.</title>
        <authorList>
            <person name="Yamashiro T."/>
            <person name="Shiraishi A."/>
            <person name="Satake H."/>
            <person name="Nakayama K."/>
        </authorList>
    </citation>
    <scope>NUCLEOTIDE SEQUENCE</scope>
</reference>
<proteinExistence type="predicted"/>
<feature type="region of interest" description="Disordered" evidence="1">
    <location>
        <begin position="1"/>
        <end position="34"/>
    </location>
</feature>
<dbReference type="AlphaFoldDB" id="A0A699TD14"/>
<gene>
    <name evidence="2" type="ORF">Tci_878815</name>
</gene>
<protein>
    <submittedName>
        <fullName evidence="2">Uncharacterized protein</fullName>
    </submittedName>
</protein>
<feature type="non-terminal residue" evidence="2">
    <location>
        <position position="195"/>
    </location>
</feature>
<comment type="caution">
    <text evidence="2">The sequence shown here is derived from an EMBL/GenBank/DDBJ whole genome shotgun (WGS) entry which is preliminary data.</text>
</comment>
<dbReference type="PANTHER" id="PTHR34835:SF90">
    <property type="entry name" value="AMINOTRANSFERASE-LIKE PLANT MOBILE DOMAIN-CONTAINING PROTEIN"/>
    <property type="match status" value="1"/>
</dbReference>
<name>A0A699TD14_TANCI</name>
<dbReference type="EMBL" id="BKCJ011227696">
    <property type="protein sequence ID" value="GFD06846.1"/>
    <property type="molecule type" value="Genomic_DNA"/>
</dbReference>
<feature type="non-terminal residue" evidence="2">
    <location>
        <position position="1"/>
    </location>
</feature>